<feature type="domain" description="Cadherin" evidence="11">
    <location>
        <begin position="424"/>
        <end position="530"/>
    </location>
</feature>
<evidence type="ECO:0000256" key="4">
    <source>
        <dbReference type="ARBA" id="ARBA00022837"/>
    </source>
</evidence>
<dbReference type="GO" id="GO:0005912">
    <property type="term" value="C:adherens junction"/>
    <property type="evidence" value="ECO:0007669"/>
    <property type="project" value="TreeGrafter"/>
</dbReference>
<sequence length="901" mass="99209">MTPIVHLLLLPLLVSAATGEGLQDKEGSFENTTLDVAEAPPVPYPIHEATGEGLQDKKGPFENTALDVAEATPVPYPIHKFEVTDPGVDGFRLTGEGSEDVKISSEGWLFLQHPLDWARNDHYIIGVEALKGNSVVDGPIYVTINVLDINNHAPAFNSSSYTGVVLEHSPAGVPFTRVFASDLDDPASPNARLKYSLVSQIPNKHHIALFQINADTGEISTTAEGAQMLKAREGIRYSRGEDQSIEALKTKFDNFCSPVQSIPYEQNPFFTCVERAELRRRSIDRMEDPDYTLIVRVQDLGGESSNSLSGSTYVNVIVKQNLWVSPGPIIIKEHLKEVYPHVITQVQSNDPNAIYRLVQKERVLNFPFRISVDGEIELTEELDREDKDMYILVVFAEDQYGNQLDPPMEIQVVVQDVNDNAPECEAETVFEVQEDEPVGSLIGAFLAHDADDTATLNAQLTYSIVSQTPSASANAFSIDSMLGEIRSLQVLRRRDSKIYHLDVQVSDPVFSVQCKVVIKVIDVNNQLPLFETNDYGSHSLAEDTPVGHTLLTIKATDADEADSGSSKIEFHISEGNEDGIFAVQTEENGVGELVIVKPLDFETSSSYNLKIDARNVEPLMKGLEYGKESSASVQLEVTDVDEAPEFSLDILDVTVPEDIAKGTVVLKVEANDPEGKDISFKLDGDSQDWLEIDDASGEIKTKNTLDRETLETFSVTVTAFEKNNPEKLSERELSFTLLDINDNHPKLTETYSFICYNKPAPVLIKAEDADAPPFSEPFTFAFNHGKKSPNWDLQTVDGSTAKLTLKKSPGADKTFTLAINIKDNAGLGVNQALEVQVCNCTELGYCYVEPGKHSFMLGMGATIGILVGIVGFCIILFVIVIRRSGKKKQKTKKAEEQNAML</sequence>
<dbReference type="GO" id="GO:0045296">
    <property type="term" value="F:cadherin binding"/>
    <property type="evidence" value="ECO:0007669"/>
    <property type="project" value="TreeGrafter"/>
</dbReference>
<feature type="domain" description="Cadherin" evidence="11">
    <location>
        <begin position="157"/>
        <end position="330"/>
    </location>
</feature>
<dbReference type="CDD" id="cd11304">
    <property type="entry name" value="Cadherin_repeat"/>
    <property type="match status" value="6"/>
</dbReference>
<dbReference type="Gene3D" id="2.60.40.60">
    <property type="entry name" value="Cadherins"/>
    <property type="match status" value="7"/>
</dbReference>
<dbReference type="GO" id="GO:0034332">
    <property type="term" value="P:adherens junction organization"/>
    <property type="evidence" value="ECO:0007669"/>
    <property type="project" value="TreeGrafter"/>
</dbReference>
<keyword evidence="6 9" id="KW-0472">Membrane</keyword>
<dbReference type="PROSITE" id="PS00232">
    <property type="entry name" value="CADHERIN_1"/>
    <property type="match status" value="1"/>
</dbReference>
<evidence type="ECO:0000256" key="2">
    <source>
        <dbReference type="ARBA" id="ARBA00022475"/>
    </source>
</evidence>
<accession>A0A8C6V1C4</accession>
<keyword evidence="3" id="KW-0677">Repeat</keyword>
<comment type="subcellular location">
    <subcellularLocation>
        <location evidence="1">Cell membrane</location>
    </subcellularLocation>
</comment>
<dbReference type="Pfam" id="PF00028">
    <property type="entry name" value="Cadherin"/>
    <property type="match status" value="3"/>
</dbReference>
<evidence type="ECO:0000256" key="10">
    <source>
        <dbReference type="SAM" id="SignalP"/>
    </source>
</evidence>
<dbReference type="SUPFAM" id="SSF49313">
    <property type="entry name" value="Cadherin-like"/>
    <property type="match status" value="7"/>
</dbReference>
<evidence type="ECO:0000256" key="1">
    <source>
        <dbReference type="ARBA" id="ARBA00004236"/>
    </source>
</evidence>
<keyword evidence="4 8" id="KW-0106">Calcium</keyword>
<evidence type="ECO:0000313" key="12">
    <source>
        <dbReference type="Ensembl" id="ENSNMLP00000044263.1"/>
    </source>
</evidence>
<reference evidence="12" key="1">
    <citation type="submission" date="2025-08" db="UniProtKB">
        <authorList>
            <consortium name="Ensembl"/>
        </authorList>
    </citation>
    <scope>IDENTIFICATION</scope>
</reference>
<keyword evidence="9" id="KW-1133">Transmembrane helix</keyword>
<evidence type="ECO:0000313" key="13">
    <source>
        <dbReference type="Proteomes" id="UP000694523"/>
    </source>
</evidence>
<dbReference type="GO" id="GO:0005509">
    <property type="term" value="F:calcium ion binding"/>
    <property type="evidence" value="ECO:0007669"/>
    <property type="project" value="UniProtKB-UniRule"/>
</dbReference>
<dbReference type="PANTHER" id="PTHR24027:SF419">
    <property type="entry name" value="CADHERIN-17"/>
    <property type="match status" value="1"/>
</dbReference>
<feature type="domain" description="Cadherin" evidence="11">
    <location>
        <begin position="67"/>
        <end position="156"/>
    </location>
</feature>
<feature type="domain" description="Cadherin" evidence="11">
    <location>
        <begin position="539"/>
        <end position="646"/>
    </location>
</feature>
<keyword evidence="2" id="KW-1003">Cell membrane</keyword>
<evidence type="ECO:0000256" key="7">
    <source>
        <dbReference type="ARBA" id="ARBA00023180"/>
    </source>
</evidence>
<dbReference type="InterPro" id="IPR002126">
    <property type="entry name" value="Cadherin-like_dom"/>
</dbReference>
<evidence type="ECO:0000259" key="11">
    <source>
        <dbReference type="PROSITE" id="PS50268"/>
    </source>
</evidence>
<dbReference type="FunFam" id="2.60.40.60:FF:000019">
    <property type="entry name" value="Cadherin 2"/>
    <property type="match status" value="1"/>
</dbReference>
<evidence type="ECO:0000256" key="8">
    <source>
        <dbReference type="PROSITE-ProRule" id="PRU00043"/>
    </source>
</evidence>
<dbReference type="InterPro" id="IPR020894">
    <property type="entry name" value="Cadherin_CS"/>
</dbReference>
<feature type="chain" id="PRO_5034911240" evidence="10">
    <location>
        <begin position="20"/>
        <end position="901"/>
    </location>
</feature>
<dbReference type="PRINTS" id="PR00205">
    <property type="entry name" value="CADHERIN"/>
</dbReference>
<evidence type="ECO:0000256" key="3">
    <source>
        <dbReference type="ARBA" id="ARBA00022737"/>
    </source>
</evidence>
<dbReference type="GO" id="GO:0007043">
    <property type="term" value="P:cell-cell junction assembly"/>
    <property type="evidence" value="ECO:0007669"/>
    <property type="project" value="TreeGrafter"/>
</dbReference>
<keyword evidence="10" id="KW-0732">Signal</keyword>
<dbReference type="InterPro" id="IPR039808">
    <property type="entry name" value="Cadherin"/>
</dbReference>
<evidence type="ECO:0000256" key="5">
    <source>
        <dbReference type="ARBA" id="ARBA00022889"/>
    </source>
</evidence>
<dbReference type="GO" id="GO:0008013">
    <property type="term" value="F:beta-catenin binding"/>
    <property type="evidence" value="ECO:0007669"/>
    <property type="project" value="TreeGrafter"/>
</dbReference>
<organism evidence="12 13">
    <name type="scientific">Neogobius melanostomus</name>
    <name type="common">round goby</name>
    <dbReference type="NCBI Taxonomy" id="47308"/>
    <lineage>
        <taxon>Eukaryota</taxon>
        <taxon>Metazoa</taxon>
        <taxon>Chordata</taxon>
        <taxon>Craniata</taxon>
        <taxon>Vertebrata</taxon>
        <taxon>Euteleostomi</taxon>
        <taxon>Actinopterygii</taxon>
        <taxon>Neopterygii</taxon>
        <taxon>Teleostei</taxon>
        <taxon>Neoteleostei</taxon>
        <taxon>Acanthomorphata</taxon>
        <taxon>Gobiaria</taxon>
        <taxon>Gobiiformes</taxon>
        <taxon>Gobioidei</taxon>
        <taxon>Gobiidae</taxon>
        <taxon>Benthophilinae</taxon>
        <taxon>Neogobiini</taxon>
        <taxon>Neogobius</taxon>
    </lineage>
</organism>
<keyword evidence="5" id="KW-0130">Cell adhesion</keyword>
<feature type="domain" description="Cadherin" evidence="11">
    <location>
        <begin position="355"/>
        <end position="424"/>
    </location>
</feature>
<keyword evidence="13" id="KW-1185">Reference proteome</keyword>
<proteinExistence type="predicted"/>
<dbReference type="GO" id="GO:0007156">
    <property type="term" value="P:homophilic cell adhesion via plasma membrane adhesion molecules"/>
    <property type="evidence" value="ECO:0007669"/>
    <property type="project" value="InterPro"/>
</dbReference>
<dbReference type="GO" id="GO:0016339">
    <property type="term" value="P:calcium-dependent cell-cell adhesion via plasma membrane cell adhesion molecules"/>
    <property type="evidence" value="ECO:0007669"/>
    <property type="project" value="TreeGrafter"/>
</dbReference>
<feature type="transmembrane region" description="Helical" evidence="9">
    <location>
        <begin position="855"/>
        <end position="881"/>
    </location>
</feature>
<feature type="domain" description="Cadherin" evidence="11">
    <location>
        <begin position="647"/>
        <end position="747"/>
    </location>
</feature>
<evidence type="ECO:0000256" key="9">
    <source>
        <dbReference type="SAM" id="Phobius"/>
    </source>
</evidence>
<dbReference type="Ensembl" id="ENSNMLT00000049133.1">
    <property type="protein sequence ID" value="ENSNMLP00000044263.1"/>
    <property type="gene ID" value="ENSNMLG00000026796.1"/>
</dbReference>
<dbReference type="GO" id="GO:0044331">
    <property type="term" value="P:cell-cell adhesion mediated by cadherin"/>
    <property type="evidence" value="ECO:0007669"/>
    <property type="project" value="TreeGrafter"/>
</dbReference>
<protein>
    <submittedName>
        <fullName evidence="12">Cadherin 17, LI cadherin (liver-intestine)</fullName>
    </submittedName>
</protein>
<dbReference type="PROSITE" id="PS50268">
    <property type="entry name" value="CADHERIN_2"/>
    <property type="match status" value="6"/>
</dbReference>
<keyword evidence="7" id="KW-0325">Glycoprotein</keyword>
<dbReference type="InterPro" id="IPR015919">
    <property type="entry name" value="Cadherin-like_sf"/>
</dbReference>
<evidence type="ECO:0000256" key="6">
    <source>
        <dbReference type="ARBA" id="ARBA00023136"/>
    </source>
</evidence>
<dbReference type="AlphaFoldDB" id="A0A8C6V1C4"/>
<feature type="signal peptide" evidence="10">
    <location>
        <begin position="1"/>
        <end position="19"/>
    </location>
</feature>
<dbReference type="Proteomes" id="UP000694523">
    <property type="component" value="Unplaced"/>
</dbReference>
<dbReference type="GO" id="GO:0000902">
    <property type="term" value="P:cell morphogenesis"/>
    <property type="evidence" value="ECO:0007669"/>
    <property type="project" value="TreeGrafter"/>
</dbReference>
<name>A0A8C6V1C4_9GOBI</name>
<keyword evidence="9" id="KW-0812">Transmembrane</keyword>
<dbReference type="SMART" id="SM00112">
    <property type="entry name" value="CA"/>
    <property type="match status" value="6"/>
</dbReference>
<dbReference type="GO" id="GO:0016477">
    <property type="term" value="P:cell migration"/>
    <property type="evidence" value="ECO:0007669"/>
    <property type="project" value="TreeGrafter"/>
</dbReference>
<dbReference type="GO" id="GO:0016342">
    <property type="term" value="C:catenin complex"/>
    <property type="evidence" value="ECO:0007669"/>
    <property type="project" value="TreeGrafter"/>
</dbReference>
<dbReference type="PANTHER" id="PTHR24027">
    <property type="entry name" value="CADHERIN-23"/>
    <property type="match status" value="1"/>
</dbReference>
<reference evidence="12" key="2">
    <citation type="submission" date="2025-09" db="UniProtKB">
        <authorList>
            <consortium name="Ensembl"/>
        </authorList>
    </citation>
    <scope>IDENTIFICATION</scope>
</reference>